<keyword evidence="9" id="KW-1003">Cell membrane</keyword>
<feature type="transmembrane region" description="Helical" evidence="9">
    <location>
        <begin position="287"/>
        <end position="307"/>
    </location>
</feature>
<dbReference type="PANTHER" id="PTHR43773:SF1">
    <property type="entry name" value="MAGNESIUM TRANSPORTER MGTE"/>
    <property type="match status" value="1"/>
</dbReference>
<dbReference type="InterPro" id="IPR038076">
    <property type="entry name" value="MgtE_N_sf"/>
</dbReference>
<protein>
    <recommendedName>
        <fullName evidence="9">Magnesium transporter MgtE</fullName>
    </recommendedName>
</protein>
<evidence type="ECO:0000256" key="5">
    <source>
        <dbReference type="ARBA" id="ARBA00022842"/>
    </source>
</evidence>
<dbReference type="Gene3D" id="1.25.60.10">
    <property type="entry name" value="MgtE N-terminal domain-like"/>
    <property type="match status" value="1"/>
</dbReference>
<evidence type="ECO:0000256" key="3">
    <source>
        <dbReference type="ARBA" id="ARBA00022448"/>
    </source>
</evidence>
<dbReference type="Gene3D" id="3.10.580.10">
    <property type="entry name" value="CBS-domain"/>
    <property type="match status" value="1"/>
</dbReference>
<dbReference type="Pfam" id="PF03448">
    <property type="entry name" value="MgtE_N"/>
    <property type="match status" value="1"/>
</dbReference>
<dbReference type="SMART" id="SM00116">
    <property type="entry name" value="CBS"/>
    <property type="match status" value="2"/>
</dbReference>
<organism evidence="11 12">
    <name type="scientific">Sulfobacillus acidophilus</name>
    <dbReference type="NCBI Taxonomy" id="53633"/>
    <lineage>
        <taxon>Bacteria</taxon>
        <taxon>Bacillati</taxon>
        <taxon>Bacillota</taxon>
        <taxon>Clostridia</taxon>
        <taxon>Eubacteriales</taxon>
        <taxon>Clostridiales Family XVII. Incertae Sedis</taxon>
        <taxon>Sulfobacillus</taxon>
    </lineage>
</organism>
<dbReference type="NCBIfam" id="TIGR00400">
    <property type="entry name" value="mgtE"/>
    <property type="match status" value="1"/>
</dbReference>
<dbReference type="SUPFAM" id="SSF158791">
    <property type="entry name" value="MgtE N-terminal domain-like"/>
    <property type="match status" value="1"/>
</dbReference>
<evidence type="ECO:0000313" key="12">
    <source>
        <dbReference type="Proteomes" id="UP000765003"/>
    </source>
</evidence>
<comment type="caution">
    <text evidence="11">The sequence shown here is derived from an EMBL/GenBank/DDBJ whole genome shotgun (WGS) entry which is preliminary data.</text>
</comment>
<dbReference type="SMART" id="SM00924">
    <property type="entry name" value="MgtE_N"/>
    <property type="match status" value="1"/>
</dbReference>
<evidence type="ECO:0000256" key="7">
    <source>
        <dbReference type="ARBA" id="ARBA00023136"/>
    </source>
</evidence>
<dbReference type="Gene3D" id="1.10.357.20">
    <property type="entry name" value="SLC41 divalent cation transporters, integral membrane domain"/>
    <property type="match status" value="1"/>
</dbReference>
<dbReference type="InterPro" id="IPR006667">
    <property type="entry name" value="SLC41_membr_dom"/>
</dbReference>
<dbReference type="PROSITE" id="PS51371">
    <property type="entry name" value="CBS"/>
    <property type="match status" value="1"/>
</dbReference>
<keyword evidence="7 9" id="KW-0472">Membrane</keyword>
<dbReference type="Pfam" id="PF00571">
    <property type="entry name" value="CBS"/>
    <property type="match status" value="2"/>
</dbReference>
<feature type="transmembrane region" description="Helical" evidence="9">
    <location>
        <begin position="361"/>
        <end position="382"/>
    </location>
</feature>
<evidence type="ECO:0000256" key="4">
    <source>
        <dbReference type="ARBA" id="ARBA00022692"/>
    </source>
</evidence>
<comment type="function">
    <text evidence="9">Acts as a magnesium transporter.</text>
</comment>
<dbReference type="Pfam" id="PF01769">
    <property type="entry name" value="MgtE"/>
    <property type="match status" value="1"/>
</dbReference>
<evidence type="ECO:0000256" key="1">
    <source>
        <dbReference type="ARBA" id="ARBA00004141"/>
    </source>
</evidence>
<name>A0ABS3AWJ4_9FIRM</name>
<feature type="transmembrane region" description="Helical" evidence="9">
    <location>
        <begin position="388"/>
        <end position="416"/>
    </location>
</feature>
<dbReference type="Proteomes" id="UP000765003">
    <property type="component" value="Unassembled WGS sequence"/>
</dbReference>
<keyword evidence="9" id="KW-0479">Metal-binding</keyword>
<comment type="subcellular location">
    <subcellularLocation>
        <location evidence="9">Cell membrane</location>
        <topology evidence="9">Multi-pass membrane protein</topology>
    </subcellularLocation>
    <subcellularLocation>
        <location evidence="1">Membrane</location>
        <topology evidence="1">Multi-pass membrane protein</topology>
    </subcellularLocation>
</comment>
<proteinExistence type="inferred from homology"/>
<accession>A0ABS3AWJ4</accession>
<dbReference type="InterPro" id="IPR046342">
    <property type="entry name" value="CBS_dom_sf"/>
</dbReference>
<evidence type="ECO:0000256" key="6">
    <source>
        <dbReference type="ARBA" id="ARBA00022989"/>
    </source>
</evidence>
<dbReference type="EMBL" id="JAFITA010000008">
    <property type="protein sequence ID" value="MBN4077420.1"/>
    <property type="molecule type" value="Genomic_DNA"/>
</dbReference>
<keyword evidence="12" id="KW-1185">Reference proteome</keyword>
<dbReference type="SUPFAM" id="SSF54631">
    <property type="entry name" value="CBS-domain pair"/>
    <property type="match status" value="1"/>
</dbReference>
<evidence type="ECO:0000259" key="10">
    <source>
        <dbReference type="PROSITE" id="PS51371"/>
    </source>
</evidence>
<evidence type="ECO:0000256" key="9">
    <source>
        <dbReference type="RuleBase" id="RU362011"/>
    </source>
</evidence>
<feature type="transmembrane region" description="Helical" evidence="9">
    <location>
        <begin position="428"/>
        <end position="451"/>
    </location>
</feature>
<evidence type="ECO:0000313" key="11">
    <source>
        <dbReference type="EMBL" id="MBN4077420.1"/>
    </source>
</evidence>
<comment type="similarity">
    <text evidence="2 9">Belongs to the SLC41A transporter family.</text>
</comment>
<dbReference type="CDD" id="cd04606">
    <property type="entry name" value="CBS_pair_Mg_transporter"/>
    <property type="match status" value="1"/>
</dbReference>
<gene>
    <name evidence="11" type="primary">mgtE</name>
    <name evidence="11" type="ORF">JYT19_00755</name>
</gene>
<evidence type="ECO:0000256" key="8">
    <source>
        <dbReference type="PROSITE-ProRule" id="PRU00703"/>
    </source>
</evidence>
<dbReference type="InterPro" id="IPR006669">
    <property type="entry name" value="MgtE_transporter"/>
</dbReference>
<dbReference type="InterPro" id="IPR006668">
    <property type="entry name" value="Mg_transptr_MgtE_intracell_dom"/>
</dbReference>
<feature type="domain" description="CBS" evidence="10">
    <location>
        <begin position="204"/>
        <end position="260"/>
    </location>
</feature>
<sequence length="454" mass="50234">MDRKNISLTPQEIHTLLKGDDESLRAYFQSLPHAADITEFLEKIDLNSWPRLLYLIDDTEKRAEVVSKIDETSWSQLLAKLAPDEIAALLKQMESDDATDIVSILPLQVRVEALKRLPTKERLNLQQLLKYPDDSAGGIMQIERAQVREDAQVSDAINRVRDLVEEDVEVLAVWVVDKENRLVGSVALADLLLNKATTAIKKLIKKDPISVQLLMDQEQVAAIFKKYDLMTVPVVDDENHLLGRIMVDDVVHVLAEEADEDTLRMAGTTEEELLHQEEVLSTARIRFPWLAIALFYSLISAVLLHSFESIVQKAVIIMTFIPVITAMGGNVGITSSTLLIRGFATGKVDLSKIPRILFKEVRVGLLMGLSCGLVAGAIGTYFLGDGNWYLGLVVLLSMTITMVAASSVGVFAPVILKKFNIDPAIASGPFVATLNDITGILIYMTIATLFLTRL</sequence>
<keyword evidence="4 9" id="KW-0812">Transmembrane</keyword>
<dbReference type="SUPFAM" id="SSF161093">
    <property type="entry name" value="MgtE membrane domain-like"/>
    <property type="match status" value="1"/>
</dbReference>
<keyword evidence="6 9" id="KW-1133">Transmembrane helix</keyword>
<feature type="transmembrane region" description="Helical" evidence="9">
    <location>
        <begin position="313"/>
        <end position="340"/>
    </location>
</feature>
<dbReference type="PANTHER" id="PTHR43773">
    <property type="entry name" value="MAGNESIUM TRANSPORTER MGTE"/>
    <property type="match status" value="1"/>
</dbReference>
<reference evidence="11" key="1">
    <citation type="submission" date="2021-02" db="EMBL/GenBank/DDBJ databases">
        <title>Activity-based single-cell genomes from oceanic crustal fluid captures similar information to metagenomic and metatranscriptomic surveys with orders of magnitude less sampling.</title>
        <authorList>
            <person name="D'Angelo T.S."/>
            <person name="Orcutt B.N."/>
        </authorList>
    </citation>
    <scope>NUCLEOTIDE SEQUENCE [LARGE SCALE GENOMIC DNA]</scope>
    <source>
        <strain evidence="11">AH-315-E05</strain>
    </source>
</reference>
<dbReference type="InterPro" id="IPR000644">
    <property type="entry name" value="CBS_dom"/>
</dbReference>
<keyword evidence="3 9" id="KW-0813">Transport</keyword>
<comment type="subunit">
    <text evidence="9">Homodimer.</text>
</comment>
<keyword evidence="5 9" id="KW-0460">Magnesium</keyword>
<evidence type="ECO:0000256" key="2">
    <source>
        <dbReference type="ARBA" id="ARBA00009749"/>
    </source>
</evidence>
<dbReference type="InterPro" id="IPR036739">
    <property type="entry name" value="SLC41_membr_dom_sf"/>
</dbReference>
<keyword evidence="8" id="KW-0129">CBS domain</keyword>